<proteinExistence type="predicted"/>
<dbReference type="InterPro" id="IPR050570">
    <property type="entry name" value="Cell_wall_metabolism_enzyme"/>
</dbReference>
<dbReference type="AlphaFoldDB" id="A0A7S7NS80"/>
<keyword evidence="5" id="KW-1185">Reference proteome</keyword>
<evidence type="ECO:0000256" key="1">
    <source>
        <dbReference type="SAM" id="MobiDB-lite"/>
    </source>
</evidence>
<dbReference type="RefSeq" id="WP_194450490.1">
    <property type="nucleotide sequence ID" value="NZ_CP063849.1"/>
</dbReference>
<feature type="signal peptide" evidence="2">
    <location>
        <begin position="1"/>
        <end position="22"/>
    </location>
</feature>
<dbReference type="CDD" id="cd12797">
    <property type="entry name" value="M23_peptidase"/>
    <property type="match status" value="1"/>
</dbReference>
<dbReference type="EMBL" id="CP063849">
    <property type="protein sequence ID" value="QOY88827.1"/>
    <property type="molecule type" value="Genomic_DNA"/>
</dbReference>
<dbReference type="PANTHER" id="PTHR21666">
    <property type="entry name" value="PEPTIDASE-RELATED"/>
    <property type="match status" value="1"/>
</dbReference>
<dbReference type="SUPFAM" id="SSF51261">
    <property type="entry name" value="Duplicated hybrid motif"/>
    <property type="match status" value="1"/>
</dbReference>
<dbReference type="PANTHER" id="PTHR21666:SF270">
    <property type="entry name" value="MUREIN HYDROLASE ACTIVATOR ENVC"/>
    <property type="match status" value="1"/>
</dbReference>
<feature type="region of interest" description="Disordered" evidence="1">
    <location>
        <begin position="267"/>
        <end position="287"/>
    </location>
</feature>
<gene>
    <name evidence="4" type="ORF">IRI77_02385</name>
</gene>
<feature type="chain" id="PRO_5032694899" evidence="2">
    <location>
        <begin position="23"/>
        <end position="287"/>
    </location>
</feature>
<keyword evidence="2" id="KW-0732">Signal</keyword>
<accession>A0A7S7NS80</accession>
<dbReference type="GO" id="GO:0004222">
    <property type="term" value="F:metalloendopeptidase activity"/>
    <property type="evidence" value="ECO:0007669"/>
    <property type="project" value="TreeGrafter"/>
</dbReference>
<evidence type="ECO:0000256" key="2">
    <source>
        <dbReference type="SAM" id="SignalP"/>
    </source>
</evidence>
<dbReference type="Pfam" id="PF01551">
    <property type="entry name" value="Peptidase_M23"/>
    <property type="match status" value="1"/>
</dbReference>
<organism evidence="4 5">
    <name type="scientific">Paludibaculum fermentans</name>
    <dbReference type="NCBI Taxonomy" id="1473598"/>
    <lineage>
        <taxon>Bacteria</taxon>
        <taxon>Pseudomonadati</taxon>
        <taxon>Acidobacteriota</taxon>
        <taxon>Terriglobia</taxon>
        <taxon>Bryobacterales</taxon>
        <taxon>Bryobacteraceae</taxon>
        <taxon>Paludibaculum</taxon>
    </lineage>
</organism>
<feature type="domain" description="M23ase beta-sheet core" evidence="3">
    <location>
        <begin position="161"/>
        <end position="255"/>
    </location>
</feature>
<dbReference type="Gene3D" id="2.70.70.10">
    <property type="entry name" value="Glucose Permease (Domain IIA)"/>
    <property type="match status" value="1"/>
</dbReference>
<evidence type="ECO:0000313" key="4">
    <source>
        <dbReference type="EMBL" id="QOY88827.1"/>
    </source>
</evidence>
<evidence type="ECO:0000259" key="3">
    <source>
        <dbReference type="Pfam" id="PF01551"/>
    </source>
</evidence>
<dbReference type="KEGG" id="pfer:IRI77_02385"/>
<dbReference type="Proteomes" id="UP000593892">
    <property type="component" value="Chromosome"/>
</dbReference>
<reference evidence="4 5" key="1">
    <citation type="submission" date="2020-10" db="EMBL/GenBank/DDBJ databases">
        <title>Complete genome sequence of Paludibaculum fermentans P105T, a facultatively anaerobic acidobacterium capable of dissimilatory Fe(III) reduction.</title>
        <authorList>
            <person name="Dedysh S.N."/>
            <person name="Beletsky A.V."/>
            <person name="Kulichevskaya I.S."/>
            <person name="Mardanov A.V."/>
            <person name="Ravin N.V."/>
        </authorList>
    </citation>
    <scope>NUCLEOTIDE SEQUENCE [LARGE SCALE GENOMIC DNA]</scope>
    <source>
        <strain evidence="4 5">P105</strain>
    </source>
</reference>
<sequence length="287" mass="30535">MRALLCLILLLTLFLAPLPAAAQSPLAVKQGEVLRFATHAAFARVHDRKFPIYDGTALIPAAVIDKPGDYPLELLSADGKTLETRTLTILDAHYLTQNVALSKEVVELKPSPGETETVNALKHLESPAKLWAEPFLAPVPGCMNSPFGVQRYQNGKPTGNYHAGVDQRGPAGKPIVATAAGTVRMVRSYNIHGNVVGVDHGQGIVSIYLHMSKTAAHEGDAVKPGDVLGYVGATGRANGPHLHWSLYVHAVAVNPSKWAPLTACAATAPARKAPPKKAPAKKTRRAQ</sequence>
<protein>
    <submittedName>
        <fullName evidence="4">M23 family metallopeptidase</fullName>
    </submittedName>
</protein>
<dbReference type="InterPro" id="IPR016047">
    <property type="entry name" value="M23ase_b-sheet_dom"/>
</dbReference>
<dbReference type="InterPro" id="IPR011055">
    <property type="entry name" value="Dup_hybrid_motif"/>
</dbReference>
<feature type="compositionally biased region" description="Basic residues" evidence="1">
    <location>
        <begin position="273"/>
        <end position="287"/>
    </location>
</feature>
<name>A0A7S7NS80_PALFE</name>
<evidence type="ECO:0000313" key="5">
    <source>
        <dbReference type="Proteomes" id="UP000593892"/>
    </source>
</evidence>